<dbReference type="KEGG" id="chya:V22_06340"/>
<dbReference type="Proteomes" id="UP000319976">
    <property type="component" value="Chromosome"/>
</dbReference>
<proteinExistence type="predicted"/>
<sequence>MFLASLRRPIHLDRFDQTLIPNNPFMFPRTAHNYCALLVAMCVACIVAKNACAQEQSSPTSQVDADRVVLLKSGRLIEGTVMQTASGYEITRPNGSMLIPRDNVRFAAKSPHAAYLRMRAETPAIQANDHVDLCRWCMRNELMGEAITELRAATAMEPEREDLQRMLSHLQELVAKDDSSGPAPVQRDTSAYDPNVLLPAEHTYSLGGLPPELAAEYARGIQPLLINSCAQASCHGQRAESNFQLYRASIRSMQRHRQSDENLTAIISYINREQPEASELMRFITTAHGGMRNPPLAGAKSFEHIKRIRHWVSAVADHLPPETVSITLTSFEEPAKEEATPASKPSRTKSLVLDALNETTSPDPFSPHEFNRRYHEGSQP</sequence>
<organism evidence="2 3">
    <name type="scientific">Calycomorphotria hydatis</name>
    <dbReference type="NCBI Taxonomy" id="2528027"/>
    <lineage>
        <taxon>Bacteria</taxon>
        <taxon>Pseudomonadati</taxon>
        <taxon>Planctomycetota</taxon>
        <taxon>Planctomycetia</taxon>
        <taxon>Planctomycetales</taxon>
        <taxon>Planctomycetaceae</taxon>
        <taxon>Calycomorphotria</taxon>
    </lineage>
</organism>
<evidence type="ECO:0000256" key="1">
    <source>
        <dbReference type="SAM" id="MobiDB-lite"/>
    </source>
</evidence>
<keyword evidence="3" id="KW-1185">Reference proteome</keyword>
<reference evidence="2 3" key="1">
    <citation type="submission" date="2019-02" db="EMBL/GenBank/DDBJ databases">
        <title>Deep-cultivation of Planctomycetes and their phenomic and genomic characterization uncovers novel biology.</title>
        <authorList>
            <person name="Wiegand S."/>
            <person name="Jogler M."/>
            <person name="Boedeker C."/>
            <person name="Pinto D."/>
            <person name="Vollmers J."/>
            <person name="Rivas-Marin E."/>
            <person name="Kohn T."/>
            <person name="Peeters S.H."/>
            <person name="Heuer A."/>
            <person name="Rast P."/>
            <person name="Oberbeckmann S."/>
            <person name="Bunk B."/>
            <person name="Jeske O."/>
            <person name="Meyerdierks A."/>
            <person name="Storesund J.E."/>
            <person name="Kallscheuer N."/>
            <person name="Luecker S."/>
            <person name="Lage O.M."/>
            <person name="Pohl T."/>
            <person name="Merkel B.J."/>
            <person name="Hornburger P."/>
            <person name="Mueller R.-W."/>
            <person name="Bruemmer F."/>
            <person name="Labrenz M."/>
            <person name="Spormann A.M."/>
            <person name="Op den Camp H."/>
            <person name="Overmann J."/>
            <person name="Amann R."/>
            <person name="Jetten M.S.M."/>
            <person name="Mascher T."/>
            <person name="Medema M.H."/>
            <person name="Devos D.P."/>
            <person name="Kaster A.-K."/>
            <person name="Ovreas L."/>
            <person name="Rohde M."/>
            <person name="Galperin M.Y."/>
            <person name="Jogler C."/>
        </authorList>
    </citation>
    <scope>NUCLEOTIDE SEQUENCE [LARGE SCALE GENOMIC DNA]</scope>
    <source>
        <strain evidence="2 3">V22</strain>
    </source>
</reference>
<evidence type="ECO:0000313" key="3">
    <source>
        <dbReference type="Proteomes" id="UP000319976"/>
    </source>
</evidence>
<gene>
    <name evidence="2" type="ORF">V22_06340</name>
</gene>
<accession>A0A517T4V2</accession>
<dbReference type="AlphaFoldDB" id="A0A517T4V2"/>
<evidence type="ECO:0008006" key="4">
    <source>
        <dbReference type="Google" id="ProtNLM"/>
    </source>
</evidence>
<feature type="compositionally biased region" description="Basic and acidic residues" evidence="1">
    <location>
        <begin position="369"/>
        <end position="380"/>
    </location>
</feature>
<dbReference type="EMBL" id="CP036316">
    <property type="protein sequence ID" value="QDT63413.1"/>
    <property type="molecule type" value="Genomic_DNA"/>
</dbReference>
<name>A0A517T4V2_9PLAN</name>
<feature type="region of interest" description="Disordered" evidence="1">
    <location>
        <begin position="331"/>
        <end position="380"/>
    </location>
</feature>
<protein>
    <recommendedName>
        <fullName evidence="4">Secreted protein</fullName>
    </recommendedName>
</protein>
<evidence type="ECO:0000313" key="2">
    <source>
        <dbReference type="EMBL" id="QDT63413.1"/>
    </source>
</evidence>